<dbReference type="InterPro" id="IPR050250">
    <property type="entry name" value="Macrolide_Exporter_MacB"/>
</dbReference>
<feature type="transmembrane region" description="Helical" evidence="6">
    <location>
        <begin position="288"/>
        <end position="308"/>
    </location>
</feature>
<feature type="transmembrane region" description="Helical" evidence="6">
    <location>
        <begin position="393"/>
        <end position="416"/>
    </location>
</feature>
<organism evidence="9 10">
    <name type="scientific">Jilunia laotingensis</name>
    <dbReference type="NCBI Taxonomy" id="2763675"/>
    <lineage>
        <taxon>Bacteria</taxon>
        <taxon>Pseudomonadati</taxon>
        <taxon>Bacteroidota</taxon>
        <taxon>Bacteroidia</taxon>
        <taxon>Bacteroidales</taxon>
        <taxon>Bacteroidaceae</taxon>
        <taxon>Jilunia</taxon>
    </lineage>
</organism>
<dbReference type="InterPro" id="IPR003838">
    <property type="entry name" value="ABC3_permease_C"/>
</dbReference>
<dbReference type="PANTHER" id="PTHR30572:SF18">
    <property type="entry name" value="ABC-TYPE MACROLIDE FAMILY EXPORT SYSTEM PERMEASE COMPONENT 2"/>
    <property type="match status" value="1"/>
</dbReference>
<feature type="domain" description="ABC3 transporter permease C-terminal" evidence="7">
    <location>
        <begin position="294"/>
        <end position="426"/>
    </location>
</feature>
<dbReference type="PANTHER" id="PTHR30572">
    <property type="entry name" value="MEMBRANE COMPONENT OF TRANSPORTER-RELATED"/>
    <property type="match status" value="1"/>
</dbReference>
<feature type="transmembrane region" description="Helical" evidence="6">
    <location>
        <begin position="344"/>
        <end position="373"/>
    </location>
</feature>
<proteinExistence type="predicted"/>
<dbReference type="Proteomes" id="UP000651085">
    <property type="component" value="Unassembled WGS sequence"/>
</dbReference>
<evidence type="ECO:0000256" key="4">
    <source>
        <dbReference type="ARBA" id="ARBA00022989"/>
    </source>
</evidence>
<keyword evidence="3 6" id="KW-0812">Transmembrane</keyword>
<accession>A0A926F4M8</accession>
<evidence type="ECO:0000259" key="8">
    <source>
        <dbReference type="Pfam" id="PF12704"/>
    </source>
</evidence>
<name>A0A926F4M8_9BACT</name>
<dbReference type="RefSeq" id="WP_262435037.1">
    <property type="nucleotide sequence ID" value="NZ_JACRTF010000001.1"/>
</dbReference>
<evidence type="ECO:0000313" key="10">
    <source>
        <dbReference type="Proteomes" id="UP000651085"/>
    </source>
</evidence>
<keyword evidence="5 6" id="KW-0472">Membrane</keyword>
<dbReference type="Pfam" id="PF12704">
    <property type="entry name" value="MacB_PCD"/>
    <property type="match status" value="1"/>
</dbReference>
<evidence type="ECO:0000313" key="9">
    <source>
        <dbReference type="EMBL" id="MBC8593930.1"/>
    </source>
</evidence>
<evidence type="ECO:0000256" key="3">
    <source>
        <dbReference type="ARBA" id="ARBA00022692"/>
    </source>
</evidence>
<comment type="subcellular location">
    <subcellularLocation>
        <location evidence="1">Cell membrane</location>
        <topology evidence="1">Multi-pass membrane protein</topology>
    </subcellularLocation>
</comment>
<dbReference type="AlphaFoldDB" id="A0A926F4M8"/>
<comment type="caution">
    <text evidence="9">The sequence shown here is derived from an EMBL/GenBank/DDBJ whole genome shotgun (WGS) entry which is preliminary data.</text>
</comment>
<keyword evidence="10" id="KW-1185">Reference proteome</keyword>
<gene>
    <name evidence="9" type="ORF">H8744_11870</name>
</gene>
<evidence type="ECO:0000256" key="6">
    <source>
        <dbReference type="SAM" id="Phobius"/>
    </source>
</evidence>
<evidence type="ECO:0000259" key="7">
    <source>
        <dbReference type="Pfam" id="PF02687"/>
    </source>
</evidence>
<dbReference type="EMBL" id="JACRTF010000001">
    <property type="protein sequence ID" value="MBC8593930.1"/>
    <property type="molecule type" value="Genomic_DNA"/>
</dbReference>
<feature type="domain" description="MacB-like periplasmic core" evidence="8">
    <location>
        <begin position="21"/>
        <end position="245"/>
    </location>
</feature>
<dbReference type="GO" id="GO:0005886">
    <property type="term" value="C:plasma membrane"/>
    <property type="evidence" value="ECO:0007669"/>
    <property type="project" value="UniProtKB-SubCell"/>
</dbReference>
<keyword evidence="4 6" id="KW-1133">Transmembrane helix</keyword>
<dbReference type="GO" id="GO:0022857">
    <property type="term" value="F:transmembrane transporter activity"/>
    <property type="evidence" value="ECO:0007669"/>
    <property type="project" value="TreeGrafter"/>
</dbReference>
<sequence>MIKLYIKQAWHMLKEEKLFSVLYVVGTALAITMTMIISIMYYIRLAPVYPETGRNLTLVVKSGSLVSESGQSSSAISYNILNEWLYPLKGVEAVTGTFGEPSDEDDFVQPADGGEEIPAFVRYTDENFFRVFTFTFLDGSPFSKADRLSGLQKAVISDDFARQLFGSAENVVGKHISLNFTDVQIVGVVKGASFLTPVSYAQLYLPYTTVDGYEKSWSWPLGYYEAYIKVKDRANIALVKEQVHELVRKYNTSGKNSDGHLDIQDQPEMYWQSTFHVWSNVGVDWTTVMTYFVLIFMVLLFVPALNLSGMISHRMECRLPEMGVRKAFGANRRGLLGQVMWENLLLSLLGGLLGLVLAWLSLYFSGGAVFSMLDTFPDPLPEGIKVSYGVDMLFAPMVFVVALLFCIAMNLLSALIPAIRSLRKNIVYSLNEKR</sequence>
<reference evidence="9" key="1">
    <citation type="submission" date="2020-08" db="EMBL/GenBank/DDBJ databases">
        <title>Genome public.</title>
        <authorList>
            <person name="Liu C."/>
            <person name="Sun Q."/>
        </authorList>
    </citation>
    <scope>NUCLEOTIDE SEQUENCE</scope>
    <source>
        <strain evidence="9">N12</strain>
    </source>
</reference>
<dbReference type="InterPro" id="IPR025857">
    <property type="entry name" value="MacB_PCD"/>
</dbReference>
<protein>
    <submittedName>
        <fullName evidence="9">ABC transporter permease</fullName>
    </submittedName>
</protein>
<evidence type="ECO:0000256" key="1">
    <source>
        <dbReference type="ARBA" id="ARBA00004651"/>
    </source>
</evidence>
<keyword evidence="2" id="KW-1003">Cell membrane</keyword>
<dbReference type="Pfam" id="PF02687">
    <property type="entry name" value="FtsX"/>
    <property type="match status" value="1"/>
</dbReference>
<feature type="transmembrane region" description="Helical" evidence="6">
    <location>
        <begin position="21"/>
        <end position="43"/>
    </location>
</feature>
<evidence type="ECO:0000256" key="5">
    <source>
        <dbReference type="ARBA" id="ARBA00023136"/>
    </source>
</evidence>
<evidence type="ECO:0000256" key="2">
    <source>
        <dbReference type="ARBA" id="ARBA00022475"/>
    </source>
</evidence>